<name>A0AAN6P8D7_9PEZI</name>
<dbReference type="AlphaFoldDB" id="A0AAN6P8D7"/>
<sequence length="224" mass="24197">MPNLGTKAGYVMRYKISPEIARDVAALIDQLERRLADGRRQAAGLGERIRTLRESETYEHAPVAPSVCSWMPLLLPEGAAEVPPVSAGEAAEPLGLLTEETPERRARPSRRLVNPALMPSAEQVWMLHAAEVSARQAVAARPDDELTPVLCGCDEYLFVELVALIGVVPGLAVQLRGMPAPSSCPARPSGSSGMPSLCRAAETRSPLMRSAWSSPQTVQQRRRA</sequence>
<feature type="coiled-coil region" evidence="1">
    <location>
        <begin position="21"/>
        <end position="48"/>
    </location>
</feature>
<organism evidence="3 4">
    <name type="scientific">Parachaetomium inaequale</name>
    <dbReference type="NCBI Taxonomy" id="2588326"/>
    <lineage>
        <taxon>Eukaryota</taxon>
        <taxon>Fungi</taxon>
        <taxon>Dikarya</taxon>
        <taxon>Ascomycota</taxon>
        <taxon>Pezizomycotina</taxon>
        <taxon>Sordariomycetes</taxon>
        <taxon>Sordariomycetidae</taxon>
        <taxon>Sordariales</taxon>
        <taxon>Chaetomiaceae</taxon>
        <taxon>Parachaetomium</taxon>
    </lineage>
</organism>
<comment type="caution">
    <text evidence="3">The sequence shown here is derived from an EMBL/GenBank/DDBJ whole genome shotgun (WGS) entry which is preliminary data.</text>
</comment>
<protein>
    <submittedName>
        <fullName evidence="3">Uncharacterized protein</fullName>
    </submittedName>
</protein>
<evidence type="ECO:0000313" key="3">
    <source>
        <dbReference type="EMBL" id="KAK4031352.1"/>
    </source>
</evidence>
<keyword evidence="4" id="KW-1185">Reference proteome</keyword>
<evidence type="ECO:0000256" key="2">
    <source>
        <dbReference type="SAM" id="MobiDB-lite"/>
    </source>
</evidence>
<feature type="region of interest" description="Disordered" evidence="2">
    <location>
        <begin position="181"/>
        <end position="224"/>
    </location>
</feature>
<proteinExistence type="predicted"/>
<gene>
    <name evidence="3" type="ORF">C8A01DRAFT_42188</name>
</gene>
<reference evidence="4" key="1">
    <citation type="journal article" date="2023" name="Mol. Phylogenet. Evol.">
        <title>Genome-scale phylogeny and comparative genomics of the fungal order Sordariales.</title>
        <authorList>
            <person name="Hensen N."/>
            <person name="Bonometti L."/>
            <person name="Westerberg I."/>
            <person name="Brannstrom I.O."/>
            <person name="Guillou S."/>
            <person name="Cros-Aarteil S."/>
            <person name="Calhoun S."/>
            <person name="Haridas S."/>
            <person name="Kuo A."/>
            <person name="Mondo S."/>
            <person name="Pangilinan J."/>
            <person name="Riley R."/>
            <person name="LaButti K."/>
            <person name="Andreopoulos B."/>
            <person name="Lipzen A."/>
            <person name="Chen C."/>
            <person name="Yan M."/>
            <person name="Daum C."/>
            <person name="Ng V."/>
            <person name="Clum A."/>
            <person name="Steindorff A."/>
            <person name="Ohm R.A."/>
            <person name="Martin F."/>
            <person name="Silar P."/>
            <person name="Natvig D.O."/>
            <person name="Lalanne C."/>
            <person name="Gautier V."/>
            <person name="Ament-Velasquez S.L."/>
            <person name="Kruys A."/>
            <person name="Hutchinson M.I."/>
            <person name="Powell A.J."/>
            <person name="Barry K."/>
            <person name="Miller A.N."/>
            <person name="Grigoriev I.V."/>
            <person name="Debuchy R."/>
            <person name="Gladieux P."/>
            <person name="Hiltunen Thoren M."/>
            <person name="Johannesson H."/>
        </authorList>
    </citation>
    <scope>NUCLEOTIDE SEQUENCE [LARGE SCALE GENOMIC DNA]</scope>
    <source>
        <strain evidence="4">CBS 284.82</strain>
    </source>
</reference>
<dbReference type="Proteomes" id="UP001303115">
    <property type="component" value="Unassembled WGS sequence"/>
</dbReference>
<evidence type="ECO:0000256" key="1">
    <source>
        <dbReference type="SAM" id="Coils"/>
    </source>
</evidence>
<evidence type="ECO:0000313" key="4">
    <source>
        <dbReference type="Proteomes" id="UP001303115"/>
    </source>
</evidence>
<dbReference type="EMBL" id="MU854851">
    <property type="protein sequence ID" value="KAK4031352.1"/>
    <property type="molecule type" value="Genomic_DNA"/>
</dbReference>
<feature type="compositionally biased region" description="Polar residues" evidence="2">
    <location>
        <begin position="211"/>
        <end position="224"/>
    </location>
</feature>
<accession>A0AAN6P8D7</accession>
<keyword evidence="1" id="KW-0175">Coiled coil</keyword>